<name>A0A375FK10_9BURK</name>
<dbReference type="EMBL" id="OFSQ01000003">
    <property type="protein sequence ID" value="SOY43787.1"/>
    <property type="molecule type" value="Genomic_DNA"/>
</dbReference>
<reference evidence="9 11" key="2">
    <citation type="submission" date="2018-01" db="EMBL/GenBank/DDBJ databases">
        <authorList>
            <person name="Gaut B.S."/>
            <person name="Morton B.R."/>
            <person name="Clegg M.T."/>
            <person name="Duvall M.R."/>
        </authorList>
    </citation>
    <scope>NUCLEOTIDE SEQUENCE [LARGE SCALE GENOMIC DNA]</scope>
    <source>
        <strain evidence="7">Cupriavidus taiwanensis cmp 52</strain>
        <strain evidence="6">Cupriavidus taiwanensis LMG 19425</strain>
    </source>
</reference>
<dbReference type="EMBL" id="OFTH01000005">
    <property type="protein sequence ID" value="SOZ53535.1"/>
    <property type="molecule type" value="Genomic_DNA"/>
</dbReference>
<gene>
    <name evidence="1" type="ORF">CBM2587_A110002</name>
    <name evidence="2" type="ORF">CBM2589_B120083</name>
    <name evidence="4" type="ORF">CBM2594_A40909</name>
    <name evidence="3" type="ORF">CBM2613_A130082</name>
    <name evidence="7" type="ORF">CBM2634_A100108</name>
    <name evidence="5" type="ORF">CBM2636_11184</name>
    <name evidence="6" type="ORF">CT19425_80157</name>
</gene>
<dbReference type="EMBL" id="OGUU01000008">
    <property type="protein sequence ID" value="SPC09586.1"/>
    <property type="molecule type" value="Genomic_DNA"/>
</dbReference>
<evidence type="ECO:0000313" key="5">
    <source>
        <dbReference type="EMBL" id="SPD64168.1"/>
    </source>
</evidence>
<evidence type="ECO:0000313" key="3">
    <source>
        <dbReference type="EMBL" id="SOZ53535.1"/>
    </source>
</evidence>
<dbReference type="Proteomes" id="UP000256780">
    <property type="component" value="Chromosome CBM2587_a"/>
</dbReference>
<dbReference type="EMBL" id="LT991976">
    <property type="protein sequence ID" value="SPK72779.1"/>
    <property type="molecule type" value="Genomic_DNA"/>
</dbReference>
<evidence type="ECO:0000313" key="8">
    <source>
        <dbReference type="Proteomes" id="UP000254259"/>
    </source>
</evidence>
<accession>A0A375FK10</accession>
<dbReference type="Proteomes" id="UP000255505">
    <property type="component" value="Chromosome I"/>
</dbReference>
<dbReference type="EMBL" id="LT984813">
    <property type="protein sequence ID" value="SPD64168.1"/>
    <property type="molecule type" value="Genomic_DNA"/>
</dbReference>
<dbReference type="AlphaFoldDB" id="A0A375FK10"/>
<proteinExistence type="predicted"/>
<evidence type="ECO:0000313" key="6">
    <source>
        <dbReference type="EMBL" id="SPK72779.1"/>
    </source>
</evidence>
<evidence type="ECO:0000313" key="4">
    <source>
        <dbReference type="EMBL" id="SPC09586.1"/>
    </source>
</evidence>
<dbReference type="Proteomes" id="UP000257139">
    <property type="component" value="Chromosome CBM2594_a"/>
</dbReference>
<evidence type="ECO:0000313" key="10">
    <source>
        <dbReference type="Proteomes" id="UP000256297"/>
    </source>
</evidence>
<evidence type="ECO:0000313" key="2">
    <source>
        <dbReference type="EMBL" id="SOY44120.1"/>
    </source>
</evidence>
<evidence type="ECO:0000313" key="9">
    <source>
        <dbReference type="Proteomes" id="UP000255505"/>
    </source>
</evidence>
<protein>
    <submittedName>
        <fullName evidence="4">Uncharacterized protein</fullName>
    </submittedName>
</protein>
<organism evidence="4">
    <name type="scientific">Cupriavidus taiwanensis</name>
    <dbReference type="NCBI Taxonomy" id="164546"/>
    <lineage>
        <taxon>Bacteria</taxon>
        <taxon>Pseudomonadati</taxon>
        <taxon>Pseudomonadota</taxon>
        <taxon>Betaproteobacteria</taxon>
        <taxon>Burkholderiales</taxon>
        <taxon>Burkholderiaceae</taxon>
        <taxon>Cupriavidus</taxon>
    </lineage>
</organism>
<evidence type="ECO:0000313" key="1">
    <source>
        <dbReference type="EMBL" id="SOY43787.1"/>
    </source>
</evidence>
<dbReference type="EMBL" id="OFSP01000004">
    <property type="protein sequence ID" value="SOY44120.1"/>
    <property type="molecule type" value="Genomic_DNA"/>
</dbReference>
<reference evidence="8 10" key="1">
    <citation type="submission" date="2018-01" db="EMBL/GenBank/DDBJ databases">
        <authorList>
            <person name="Clerissi C."/>
        </authorList>
    </citation>
    <scope>NUCLEOTIDE SEQUENCE [LARGE SCALE GENOMIC DNA]</scope>
    <source>
        <strain evidence="1">Cupriavidus sp. LMG 19464</strain>
        <strain evidence="2">Cupriavidus taiwanensis STM 3521</strain>
        <strain evidence="4">Cupriavidus taiwanensis STM 6021</strain>
        <strain evidence="3">Cupriavidus taiwanensis STM 8556</strain>
        <strain evidence="5">Cupriavidus taiwanensis SWF 66322</strain>
    </source>
</reference>
<evidence type="ECO:0000313" key="7">
    <source>
        <dbReference type="EMBL" id="SPR96170.1"/>
    </source>
</evidence>
<sequence>MRISKFRRYTSRENADIIVGWLVLWTTAYVGTREGLILQFKSDNYR</sequence>
<dbReference type="Proteomes" id="UP000256297">
    <property type="component" value="Chromosome CBM2589_b"/>
</dbReference>
<dbReference type="EMBL" id="OVTA01000002">
    <property type="protein sequence ID" value="SPR96170.1"/>
    <property type="molecule type" value="Genomic_DNA"/>
</dbReference>
<dbReference type="Proteomes" id="UP000256952">
    <property type="component" value="Chromosome CBM2613_a"/>
</dbReference>
<dbReference type="Proteomes" id="UP000256805">
    <property type="component" value="Unassembled WGS sequence"/>
</dbReference>
<dbReference type="Proteomes" id="UP000254259">
    <property type="component" value="Chromosome CBM2636"/>
</dbReference>
<evidence type="ECO:0000313" key="11">
    <source>
        <dbReference type="Proteomes" id="UP000256805"/>
    </source>
</evidence>